<dbReference type="GO" id="GO:0005524">
    <property type="term" value="F:ATP binding"/>
    <property type="evidence" value="ECO:0007669"/>
    <property type="project" value="UniProtKB-KW"/>
</dbReference>
<evidence type="ECO:0000259" key="9">
    <source>
        <dbReference type="PROSITE" id="PS50929"/>
    </source>
</evidence>
<evidence type="ECO:0000256" key="6">
    <source>
        <dbReference type="ARBA" id="ARBA00023136"/>
    </source>
</evidence>
<dbReference type="RefSeq" id="WP_147013667.1">
    <property type="nucleotide sequence ID" value="NZ_VORB01000003.1"/>
</dbReference>
<dbReference type="EMBL" id="VORB01000003">
    <property type="protein sequence ID" value="TXC81702.1"/>
    <property type="molecule type" value="Genomic_DNA"/>
</dbReference>
<dbReference type="FunFam" id="3.40.50.300:FF:000218">
    <property type="entry name" value="Multidrug ABC transporter ATP-binding protein"/>
    <property type="match status" value="1"/>
</dbReference>
<feature type="transmembrane region" description="Helical" evidence="7">
    <location>
        <begin position="193"/>
        <end position="210"/>
    </location>
</feature>
<comment type="caution">
    <text evidence="10">The sequence shown here is derived from an EMBL/GenBank/DDBJ whole genome shotgun (WGS) entry which is preliminary data.</text>
</comment>
<dbReference type="InterPro" id="IPR036640">
    <property type="entry name" value="ABC1_TM_sf"/>
</dbReference>
<dbReference type="SUPFAM" id="SSF52540">
    <property type="entry name" value="P-loop containing nucleoside triphosphate hydrolases"/>
    <property type="match status" value="1"/>
</dbReference>
<dbReference type="Proteomes" id="UP000321168">
    <property type="component" value="Unassembled WGS sequence"/>
</dbReference>
<dbReference type="InterPro" id="IPR003439">
    <property type="entry name" value="ABC_transporter-like_ATP-bd"/>
</dbReference>
<feature type="transmembrane region" description="Helical" evidence="7">
    <location>
        <begin position="273"/>
        <end position="295"/>
    </location>
</feature>
<organism evidence="10 11">
    <name type="scientific">Luteibaculum oceani</name>
    <dbReference type="NCBI Taxonomy" id="1294296"/>
    <lineage>
        <taxon>Bacteria</taxon>
        <taxon>Pseudomonadati</taxon>
        <taxon>Bacteroidota</taxon>
        <taxon>Flavobacteriia</taxon>
        <taxon>Flavobacteriales</taxon>
        <taxon>Luteibaculaceae</taxon>
        <taxon>Luteibaculum</taxon>
    </lineage>
</organism>
<dbReference type="Gene3D" id="1.20.1560.10">
    <property type="entry name" value="ABC transporter type 1, transmembrane domain"/>
    <property type="match status" value="1"/>
</dbReference>
<dbReference type="InterPro" id="IPR039421">
    <property type="entry name" value="Type_1_exporter"/>
</dbReference>
<dbReference type="Pfam" id="PF00664">
    <property type="entry name" value="ABC_membrane"/>
    <property type="match status" value="1"/>
</dbReference>
<dbReference type="InterPro" id="IPR027417">
    <property type="entry name" value="P-loop_NTPase"/>
</dbReference>
<dbReference type="Gene3D" id="3.40.50.300">
    <property type="entry name" value="P-loop containing nucleotide triphosphate hydrolases"/>
    <property type="match status" value="1"/>
</dbReference>
<keyword evidence="4 10" id="KW-0067">ATP-binding</keyword>
<evidence type="ECO:0000313" key="11">
    <source>
        <dbReference type="Proteomes" id="UP000321168"/>
    </source>
</evidence>
<dbReference type="GO" id="GO:0016887">
    <property type="term" value="F:ATP hydrolysis activity"/>
    <property type="evidence" value="ECO:0007669"/>
    <property type="project" value="InterPro"/>
</dbReference>
<keyword evidence="2 7" id="KW-0812">Transmembrane</keyword>
<keyword evidence="11" id="KW-1185">Reference proteome</keyword>
<dbReference type="SUPFAM" id="SSF90123">
    <property type="entry name" value="ABC transporter transmembrane region"/>
    <property type="match status" value="1"/>
</dbReference>
<name>A0A5C6V8J0_9FLAO</name>
<feature type="transmembrane region" description="Helical" evidence="7">
    <location>
        <begin position="20"/>
        <end position="43"/>
    </location>
</feature>
<evidence type="ECO:0000256" key="3">
    <source>
        <dbReference type="ARBA" id="ARBA00022741"/>
    </source>
</evidence>
<keyword evidence="3" id="KW-0547">Nucleotide-binding</keyword>
<comment type="subcellular location">
    <subcellularLocation>
        <location evidence="1">Cell membrane</location>
        <topology evidence="1">Multi-pass membrane protein</topology>
    </subcellularLocation>
</comment>
<evidence type="ECO:0000256" key="1">
    <source>
        <dbReference type="ARBA" id="ARBA00004651"/>
    </source>
</evidence>
<dbReference type="PROSITE" id="PS00211">
    <property type="entry name" value="ABC_TRANSPORTER_1"/>
    <property type="match status" value="1"/>
</dbReference>
<dbReference type="InterPro" id="IPR017871">
    <property type="entry name" value="ABC_transporter-like_CS"/>
</dbReference>
<reference evidence="10 11" key="1">
    <citation type="submission" date="2019-08" db="EMBL/GenBank/DDBJ databases">
        <title>Genome of Luteibaculum oceani JCM 18817.</title>
        <authorList>
            <person name="Bowman J.P."/>
        </authorList>
    </citation>
    <scope>NUCLEOTIDE SEQUENCE [LARGE SCALE GENOMIC DNA]</scope>
    <source>
        <strain evidence="10 11">JCM 18817</strain>
    </source>
</reference>
<feature type="domain" description="ABC transporter" evidence="8">
    <location>
        <begin position="370"/>
        <end position="604"/>
    </location>
</feature>
<dbReference type="PANTHER" id="PTHR43394">
    <property type="entry name" value="ATP-DEPENDENT PERMEASE MDL1, MITOCHONDRIAL"/>
    <property type="match status" value="1"/>
</dbReference>
<dbReference type="AlphaFoldDB" id="A0A5C6V8J0"/>
<keyword evidence="5 7" id="KW-1133">Transmembrane helix</keyword>
<evidence type="ECO:0000259" key="8">
    <source>
        <dbReference type="PROSITE" id="PS50893"/>
    </source>
</evidence>
<evidence type="ECO:0000256" key="4">
    <source>
        <dbReference type="ARBA" id="ARBA00022840"/>
    </source>
</evidence>
<keyword evidence="6 7" id="KW-0472">Membrane</keyword>
<accession>A0A5C6V8J0</accession>
<dbReference type="GO" id="GO:0005886">
    <property type="term" value="C:plasma membrane"/>
    <property type="evidence" value="ECO:0007669"/>
    <property type="project" value="UniProtKB-SubCell"/>
</dbReference>
<feature type="transmembrane region" description="Helical" evidence="7">
    <location>
        <begin position="87"/>
        <end position="109"/>
    </location>
</feature>
<dbReference type="CDD" id="cd03251">
    <property type="entry name" value="ABCC_MsbA"/>
    <property type="match status" value="1"/>
</dbReference>
<dbReference type="PROSITE" id="PS50929">
    <property type="entry name" value="ABC_TM1F"/>
    <property type="match status" value="1"/>
</dbReference>
<dbReference type="InterPro" id="IPR003593">
    <property type="entry name" value="AAA+_ATPase"/>
</dbReference>
<dbReference type="GO" id="GO:0015421">
    <property type="term" value="F:ABC-type oligopeptide transporter activity"/>
    <property type="evidence" value="ECO:0007669"/>
    <property type="project" value="TreeGrafter"/>
</dbReference>
<dbReference type="PROSITE" id="PS50893">
    <property type="entry name" value="ABC_TRANSPORTER_2"/>
    <property type="match status" value="1"/>
</dbReference>
<evidence type="ECO:0000313" key="10">
    <source>
        <dbReference type="EMBL" id="TXC81702.1"/>
    </source>
</evidence>
<protein>
    <submittedName>
        <fullName evidence="10">ABC transporter ATP-binding protein</fullName>
    </submittedName>
</protein>
<feature type="transmembrane region" description="Helical" evidence="7">
    <location>
        <begin position="307"/>
        <end position="328"/>
    </location>
</feature>
<proteinExistence type="predicted"/>
<dbReference type="InterPro" id="IPR011527">
    <property type="entry name" value="ABC1_TM_dom"/>
</dbReference>
<sequence length="607" mass="68513">MNRFQFVFSKLKPYKLHVGLNIFFNLLTSLFSLFSFASIIPFLDILFGGKTELLPHPGEFEFSSDYILGLLNHHIAQFISEQGKMEALLYVCFFIVSMFIMKNICRYFAFYHMAPIRNGVVRDIRESIHQRMLKLPIFYFSEERKGNLITKVTSDVTEIEWSIIGSLEMIFRDPITFIIYLGTMFLMNWKLTLFVLILLPISGIIISSIAKKLKKAAQQGQNKLGEVISIIEESLSGMRILKAFNAEEQQHDKFNKENNHYYSLMVKLFRRQYMASPISEVLGATSLVVVLFYGGNLILNDTSNFDGAFFVTFLIIFSQLIPPAKSFSEAFFKLKKGMASANRINELFLAEEEPVVKGKNLPLKEFNSSIVLKNLNFKYPNGKTALKQLNLEIKKGETVALVGQSGSGKSTLISLLPAFFPVEKGLILLDGTCLTDYNLRDLRKLFGIVTQDAILFNDTIANNIAVGNPNATREEIEQAAKIANAHEFISSFENGYDYRVGDGGTKLSGGQKQRVSIARAILKNPPILLLDEATSALDTESEKLVQDALTKLMQNRTSIVIAHRLSTINQADRIVVMHDGEIAEIGTHKELLDKKGKYYNLHTLQQL</sequence>
<dbReference type="PANTHER" id="PTHR43394:SF1">
    <property type="entry name" value="ATP-BINDING CASSETTE SUB-FAMILY B MEMBER 10, MITOCHONDRIAL"/>
    <property type="match status" value="1"/>
</dbReference>
<evidence type="ECO:0000256" key="2">
    <source>
        <dbReference type="ARBA" id="ARBA00022692"/>
    </source>
</evidence>
<evidence type="ECO:0000256" key="7">
    <source>
        <dbReference type="SAM" id="Phobius"/>
    </source>
</evidence>
<feature type="domain" description="ABC transmembrane type-1" evidence="9">
    <location>
        <begin position="22"/>
        <end position="336"/>
    </location>
</feature>
<dbReference type="Pfam" id="PF00005">
    <property type="entry name" value="ABC_tran"/>
    <property type="match status" value="1"/>
</dbReference>
<gene>
    <name evidence="10" type="ORF">FRX97_04075</name>
</gene>
<dbReference type="CDD" id="cd18552">
    <property type="entry name" value="ABC_6TM_MsbA_like"/>
    <property type="match status" value="1"/>
</dbReference>
<dbReference type="SMART" id="SM00382">
    <property type="entry name" value="AAA"/>
    <property type="match status" value="1"/>
</dbReference>
<dbReference type="OrthoDB" id="9780296at2"/>
<evidence type="ECO:0000256" key="5">
    <source>
        <dbReference type="ARBA" id="ARBA00022989"/>
    </source>
</evidence>